<evidence type="ECO:0000313" key="1">
    <source>
        <dbReference type="EMBL" id="ONI42220.1"/>
    </source>
</evidence>
<comment type="caution">
    <text evidence="1">The sequence shown here is derived from an EMBL/GenBank/DDBJ whole genome shotgun (WGS) entry which is preliminary data.</text>
</comment>
<evidence type="ECO:0000313" key="2">
    <source>
        <dbReference type="Proteomes" id="UP000188605"/>
    </source>
</evidence>
<sequence length="875" mass="92342">MSKKSNKKNKSKNSNKPQNKNVNNKSVQNNSVANKPVQNNNVNNKPVQNNNVNNKPVQNNNVNNKPVQNNSVANKPVQNNSVANKPVQNNNVKSKIKDIFDKNEIAKNTAILTTITLCSGLFVGFVYELTKGPIAMAKAGAAQEAYKEVFADAKNILPYTDFDATKAKELLDNAGFVDDTIVEVLVANDGNNELGHVMSVTAHNGYGGDITFAIGITLDGNVNGIKMLTINETPGLGMNATNEEFTSKFANKKAQMFNVTKSGSTNESEIDAISGATITTEAIVTGVNAALEYWGSITGNVVEGEIKAIVEPEPVAVESSAIYKALFADADNFAVYNNFDANAQEILSSAGFTKDTIKEVVLAKSGETEMGHIITVVAHDGFTGDITFAIGVTTEGTVVGIEMVINNETPGLGLKASDEEFTSKFTNLPVQTFSVTKEGSTSESEIDAISGATITSDAVVNGVNAGLEYWGALKDGVTEGEFSPLVLEEPAADTSEVYKVLFADADNFSAYTGFDIKAEEILDSAGFTKNSITELILAKNGDEEIGHVINVTAHDGFAGDIEFVVGITNDGVITGIEMVTNNETPGLGLKASDKEFTSKFVNVPVQELNVTKEGSTSESEIDAIAGATITTEAVVNGVNAAVEYWGALKDGATEGASLVIEEPSASVEYPTLFTDADTFIADESFNVDDTKKLLADAGFSKDTITEVLSVASGDVSLGKVVKVTAHDGFTGDIEFVVGITNDGVITGIEIVTSNETPGLGLKASDKEFTSKFVNVPIQELSVTKEGSTSESEIDAIAGATITTEAIVNGVNAVAKYWATLTGGASLVVEEPSASVEYPTLFTDADTFIAESFNVDDTKKLLADAGFSKDTITEVL</sequence>
<feature type="non-terminal residue" evidence="1">
    <location>
        <position position="875"/>
    </location>
</feature>
<proteinExistence type="predicted"/>
<accession>A0ACC8XFJ2</accession>
<gene>
    <name evidence="1" type="ORF">AN396_02210</name>
</gene>
<dbReference type="EMBL" id="LJDB01000017">
    <property type="protein sequence ID" value="ONI42220.1"/>
    <property type="molecule type" value="Genomic_DNA"/>
</dbReference>
<reference evidence="1" key="1">
    <citation type="submission" date="2016-08" db="EMBL/GenBank/DDBJ databases">
        <authorList>
            <person name="Ngugi D.K."/>
            <person name="Miyake S."/>
            <person name="Stingl U."/>
        </authorList>
    </citation>
    <scope>NUCLEOTIDE SEQUENCE</scope>
    <source>
        <strain evidence="1">SCG-B11WGA-EpuloA1</strain>
    </source>
</reference>
<organism evidence="1 2">
    <name type="scientific">Candidatus Epulonipiscium fishelsonii</name>
    <dbReference type="NCBI Taxonomy" id="77094"/>
    <lineage>
        <taxon>Bacteria</taxon>
        <taxon>Bacillati</taxon>
        <taxon>Bacillota</taxon>
        <taxon>Clostridia</taxon>
        <taxon>Lachnospirales</taxon>
        <taxon>Lachnospiraceae</taxon>
        <taxon>Candidatus Epulonipiscium</taxon>
    </lineage>
</organism>
<dbReference type="Proteomes" id="UP000188605">
    <property type="component" value="Unassembled WGS sequence"/>
</dbReference>
<protein>
    <submittedName>
        <fullName evidence="1">Uncharacterized protein</fullName>
    </submittedName>
</protein>
<name>A0ACC8XFJ2_9FIRM</name>
<keyword evidence="2" id="KW-1185">Reference proteome</keyword>